<keyword evidence="1" id="KW-0472">Membrane</keyword>
<keyword evidence="3" id="KW-1185">Reference proteome</keyword>
<gene>
    <name evidence="2" type="ORF">GCM10011346_20450</name>
</gene>
<organism evidence="2 3">
    <name type="scientific">Oceanobacillus neutriphilus</name>
    <dbReference type="NCBI Taxonomy" id="531815"/>
    <lineage>
        <taxon>Bacteria</taxon>
        <taxon>Bacillati</taxon>
        <taxon>Bacillota</taxon>
        <taxon>Bacilli</taxon>
        <taxon>Bacillales</taxon>
        <taxon>Bacillaceae</taxon>
        <taxon>Oceanobacillus</taxon>
    </lineage>
</organism>
<dbReference type="EMBL" id="BMLW01000005">
    <property type="protein sequence ID" value="GGP10818.1"/>
    <property type="molecule type" value="Genomic_DNA"/>
</dbReference>
<name>A0ABQ2NUH3_9BACI</name>
<protein>
    <submittedName>
        <fullName evidence="2">Uncharacterized protein</fullName>
    </submittedName>
</protein>
<reference evidence="3" key="1">
    <citation type="journal article" date="2019" name="Int. J. Syst. Evol. Microbiol.">
        <title>The Global Catalogue of Microorganisms (GCM) 10K type strain sequencing project: providing services to taxonomists for standard genome sequencing and annotation.</title>
        <authorList>
            <consortium name="The Broad Institute Genomics Platform"/>
            <consortium name="The Broad Institute Genome Sequencing Center for Infectious Disease"/>
            <person name="Wu L."/>
            <person name="Ma J."/>
        </authorList>
    </citation>
    <scope>NUCLEOTIDE SEQUENCE [LARGE SCALE GENOMIC DNA]</scope>
    <source>
        <strain evidence="3">CGMCC 1.7693</strain>
    </source>
</reference>
<evidence type="ECO:0000256" key="1">
    <source>
        <dbReference type="SAM" id="Phobius"/>
    </source>
</evidence>
<proteinExistence type="predicted"/>
<comment type="caution">
    <text evidence="2">The sequence shown here is derived from an EMBL/GenBank/DDBJ whole genome shotgun (WGS) entry which is preliminary data.</text>
</comment>
<feature type="transmembrane region" description="Helical" evidence="1">
    <location>
        <begin position="27"/>
        <end position="51"/>
    </location>
</feature>
<dbReference type="Proteomes" id="UP000641206">
    <property type="component" value="Unassembled WGS sequence"/>
</dbReference>
<evidence type="ECO:0000313" key="3">
    <source>
        <dbReference type="Proteomes" id="UP000641206"/>
    </source>
</evidence>
<accession>A0ABQ2NUH3</accession>
<dbReference type="RefSeq" id="WP_188734329.1">
    <property type="nucleotide sequence ID" value="NZ_BMLW01000005.1"/>
</dbReference>
<evidence type="ECO:0000313" key="2">
    <source>
        <dbReference type="EMBL" id="GGP10818.1"/>
    </source>
</evidence>
<keyword evidence="1" id="KW-1133">Transmembrane helix</keyword>
<keyword evidence="1" id="KW-0812">Transmembrane</keyword>
<sequence>MLWKVRKPKGSIGALLRTKDKTISRSVLVMMFILGILMPLVGISIIAMLLIDRIILATMKIKSDTRS</sequence>